<dbReference type="InterPro" id="IPR050088">
    <property type="entry name" value="IspD/TarI_cytidylyltransf_bact"/>
</dbReference>
<dbReference type="CDD" id="cd02516">
    <property type="entry name" value="CDP-ME_synthetase"/>
    <property type="match status" value="1"/>
</dbReference>
<reference evidence="3" key="1">
    <citation type="submission" date="2012-01" db="EMBL/GenBank/DDBJ databases">
        <title>The Genome Sequence of Treponema denticola H-22.</title>
        <authorList>
            <consortium name="The Broad Institute Genome Sequencing Platform"/>
            <person name="Earl A."/>
            <person name="Ward D."/>
            <person name="Feldgarden M."/>
            <person name="Gevers D."/>
            <person name="Blanton J.M."/>
            <person name="Fenno C.J."/>
            <person name="Baranova O.V."/>
            <person name="Mathney J."/>
            <person name="Dewhirst F.E."/>
            <person name="Izard J."/>
            <person name="Young S.K."/>
            <person name="Zeng Q."/>
            <person name="Gargeya S."/>
            <person name="Fitzgerald M."/>
            <person name="Haas B."/>
            <person name="Abouelleil A."/>
            <person name="Alvarado L."/>
            <person name="Arachchi H.M."/>
            <person name="Berlin A."/>
            <person name="Chapman S.B."/>
            <person name="Gearin G."/>
            <person name="Goldberg J."/>
            <person name="Griggs A."/>
            <person name="Gujja S."/>
            <person name="Hansen M."/>
            <person name="Heiman D."/>
            <person name="Howarth C."/>
            <person name="Larimer J."/>
            <person name="Lui A."/>
            <person name="MacDonald P.J.P."/>
            <person name="McCowen C."/>
            <person name="Montmayeur A."/>
            <person name="Murphy C."/>
            <person name="Neiman D."/>
            <person name="Pearson M."/>
            <person name="Priest M."/>
            <person name="Roberts A."/>
            <person name="Saif S."/>
            <person name="Shea T."/>
            <person name="Sisk P."/>
            <person name="Stolte C."/>
            <person name="Sykes S."/>
            <person name="Wortman J."/>
            <person name="Nusbaum C."/>
            <person name="Birren B."/>
        </authorList>
    </citation>
    <scope>NUCLEOTIDE SEQUENCE [LARGE SCALE GENOMIC DNA]</scope>
    <source>
        <strain evidence="3">H-22</strain>
    </source>
</reference>
<dbReference type="PATRIC" id="fig|999432.5.peg.1020"/>
<dbReference type="InterPro" id="IPR034683">
    <property type="entry name" value="IspD/TarI"/>
</dbReference>
<keyword evidence="2 3" id="KW-0548">Nucleotidyltransferase</keyword>
<dbReference type="PANTHER" id="PTHR32125">
    <property type="entry name" value="2-C-METHYL-D-ERYTHRITOL 4-PHOSPHATE CYTIDYLYLTRANSFERASE, CHLOROPLASTIC"/>
    <property type="match status" value="1"/>
</dbReference>
<dbReference type="AlphaFoldDB" id="A0A0E2E7C2"/>
<gene>
    <name evidence="3" type="ORF">HMPREF9726_00981</name>
</gene>
<accession>A0A0E2E7C2</accession>
<dbReference type="InterPro" id="IPR018294">
    <property type="entry name" value="ISPD_synthase_CS"/>
</dbReference>
<dbReference type="HOGENOM" id="CLU_061281_2_2_12"/>
<keyword evidence="1 3" id="KW-0808">Transferase</keyword>
<dbReference type="RefSeq" id="WP_002683899.1">
    <property type="nucleotide sequence ID" value="NZ_CM001795.1"/>
</dbReference>
<dbReference type="SUPFAM" id="SSF53448">
    <property type="entry name" value="Nucleotide-diphospho-sugar transferases"/>
    <property type="match status" value="1"/>
</dbReference>
<evidence type="ECO:0000256" key="1">
    <source>
        <dbReference type="ARBA" id="ARBA00022679"/>
    </source>
</evidence>
<name>A0A0E2E7C2_TREDN</name>
<proteinExistence type="predicted"/>
<organism evidence="3">
    <name type="scientific">Treponema denticola H-22</name>
    <dbReference type="NCBI Taxonomy" id="999432"/>
    <lineage>
        <taxon>Bacteria</taxon>
        <taxon>Pseudomonadati</taxon>
        <taxon>Spirochaetota</taxon>
        <taxon>Spirochaetia</taxon>
        <taxon>Spirochaetales</taxon>
        <taxon>Treponemataceae</taxon>
        <taxon>Treponema</taxon>
    </lineage>
</organism>
<dbReference type="EMBL" id="AGDV01000009">
    <property type="protein sequence ID" value="EMB34232.1"/>
    <property type="molecule type" value="Genomic_DNA"/>
</dbReference>
<protein>
    <submittedName>
        <fullName evidence="3">2-C-methyl-D-erythritol 4-phosphate cytidylyltransferase</fullName>
    </submittedName>
</protein>
<evidence type="ECO:0000313" key="3">
    <source>
        <dbReference type="EMBL" id="EMB34232.1"/>
    </source>
</evidence>
<dbReference type="PROSITE" id="PS01295">
    <property type="entry name" value="ISPD"/>
    <property type="match status" value="1"/>
</dbReference>
<dbReference type="GO" id="GO:0008299">
    <property type="term" value="P:isoprenoid biosynthetic process"/>
    <property type="evidence" value="ECO:0007669"/>
    <property type="project" value="InterPro"/>
</dbReference>
<evidence type="ECO:0000256" key="2">
    <source>
        <dbReference type="ARBA" id="ARBA00022695"/>
    </source>
</evidence>
<dbReference type="PANTHER" id="PTHR32125:SF4">
    <property type="entry name" value="2-C-METHYL-D-ERYTHRITOL 4-PHOSPHATE CYTIDYLYLTRANSFERASE, CHLOROPLASTIC"/>
    <property type="match status" value="1"/>
</dbReference>
<dbReference type="GO" id="GO:0050518">
    <property type="term" value="F:2-C-methyl-D-erythritol 4-phosphate cytidylyltransferase activity"/>
    <property type="evidence" value="ECO:0007669"/>
    <property type="project" value="TreeGrafter"/>
</dbReference>
<dbReference type="Pfam" id="PF01128">
    <property type="entry name" value="IspD"/>
    <property type="match status" value="1"/>
</dbReference>
<dbReference type="Proteomes" id="UP000011705">
    <property type="component" value="Chromosome"/>
</dbReference>
<sequence>MRTIKSLGFVAVITAAGKSQRMNLDTKKEYLRLPEYGEGVTVLSECLLKFLQTKLFEVIVVTVPAKDVSDANNLIFNDKRIEKALLEKNTKIIFTAGADTRQTSVFKALVKLGELKEKKEADFNFVLIHDGARPWVSPELIKRVSDEVSKREAVIPGYQAVDTQKIADTSGKITQHLKRSSVYSIQTPQGFGFEKILAAHKQALENGKEYTDDSEIYGEFAGDVFICTGEVSNKKITFKEDIK</sequence>
<dbReference type="InterPro" id="IPR029044">
    <property type="entry name" value="Nucleotide-diphossugar_trans"/>
</dbReference>
<comment type="caution">
    <text evidence="3">The sequence shown here is derived from an EMBL/GenBank/DDBJ whole genome shotgun (WGS) entry which is preliminary data.</text>
</comment>
<dbReference type="Gene3D" id="3.90.550.10">
    <property type="entry name" value="Spore Coat Polysaccharide Biosynthesis Protein SpsA, Chain A"/>
    <property type="match status" value="1"/>
</dbReference>